<sequence>MSRGTYGELAALVLERPARLGAVRLVGVDGRAGSGKTTFAGRLARALGRTRRVTVLHTDDLLDGWSKLLAWQPRMREWVLEPLRRGQAGAYRRYDWELQRLVDEWAPVEPPDVLVIEGVGSAAAGMRADLTLGVLVTAPRELRLRRGLERDGEALRGEWERWMAAEDGHFAEDRTAEAVDVLVDAAPVEVHDAEIEYITGPGGLSARATLEDDPVSGPDGEEQSE</sequence>
<feature type="domain" description="AAA+ ATPase" evidence="2">
    <location>
        <begin position="22"/>
        <end position="158"/>
    </location>
</feature>
<dbReference type="InterPro" id="IPR003593">
    <property type="entry name" value="AAA+_ATPase"/>
</dbReference>
<reference evidence="3" key="2">
    <citation type="submission" date="2023-01" db="EMBL/GenBank/DDBJ databases">
        <authorList>
            <person name="Sun Q."/>
            <person name="Evtushenko L."/>
        </authorList>
    </citation>
    <scope>NUCLEOTIDE SEQUENCE</scope>
    <source>
        <strain evidence="3">VKM Ac-1321</strain>
    </source>
</reference>
<dbReference type="SMART" id="SM00382">
    <property type="entry name" value="AAA"/>
    <property type="match status" value="1"/>
</dbReference>
<dbReference type="EMBL" id="BSFP01000007">
    <property type="protein sequence ID" value="GLL00208.1"/>
    <property type="molecule type" value="Genomic_DNA"/>
</dbReference>
<evidence type="ECO:0000256" key="1">
    <source>
        <dbReference type="SAM" id="MobiDB-lite"/>
    </source>
</evidence>
<organism evidence="3 4">
    <name type="scientific">Dactylosporangium matsuzakiense</name>
    <dbReference type="NCBI Taxonomy" id="53360"/>
    <lineage>
        <taxon>Bacteria</taxon>
        <taxon>Bacillati</taxon>
        <taxon>Actinomycetota</taxon>
        <taxon>Actinomycetes</taxon>
        <taxon>Micromonosporales</taxon>
        <taxon>Micromonosporaceae</taxon>
        <taxon>Dactylosporangium</taxon>
    </lineage>
</organism>
<proteinExistence type="predicted"/>
<dbReference type="Pfam" id="PF13238">
    <property type="entry name" value="AAA_18"/>
    <property type="match status" value="1"/>
</dbReference>
<dbReference type="RefSeq" id="WP_261963027.1">
    <property type="nucleotide sequence ID" value="NZ_BAAAXA010000003.1"/>
</dbReference>
<gene>
    <name evidence="3" type="ORF">GCM10017581_019480</name>
</gene>
<dbReference type="AlphaFoldDB" id="A0A9W6NKL6"/>
<evidence type="ECO:0000313" key="3">
    <source>
        <dbReference type="EMBL" id="GLL00208.1"/>
    </source>
</evidence>
<evidence type="ECO:0000259" key="2">
    <source>
        <dbReference type="SMART" id="SM00382"/>
    </source>
</evidence>
<dbReference type="SUPFAM" id="SSF52540">
    <property type="entry name" value="P-loop containing nucleoside triphosphate hydrolases"/>
    <property type="match status" value="1"/>
</dbReference>
<reference evidence="3" key="1">
    <citation type="journal article" date="2014" name="Int. J. Syst. Evol. Microbiol.">
        <title>Complete genome sequence of Corynebacterium casei LMG S-19264T (=DSM 44701T), isolated from a smear-ripened cheese.</title>
        <authorList>
            <consortium name="US DOE Joint Genome Institute (JGI-PGF)"/>
            <person name="Walter F."/>
            <person name="Albersmeier A."/>
            <person name="Kalinowski J."/>
            <person name="Ruckert C."/>
        </authorList>
    </citation>
    <scope>NUCLEOTIDE SEQUENCE</scope>
    <source>
        <strain evidence="3">VKM Ac-1321</strain>
    </source>
</reference>
<keyword evidence="4" id="KW-1185">Reference proteome</keyword>
<feature type="region of interest" description="Disordered" evidence="1">
    <location>
        <begin position="201"/>
        <end position="225"/>
    </location>
</feature>
<dbReference type="Gene3D" id="3.40.50.300">
    <property type="entry name" value="P-loop containing nucleotide triphosphate hydrolases"/>
    <property type="match status" value="1"/>
</dbReference>
<accession>A0A9W6NKL6</accession>
<feature type="compositionally biased region" description="Acidic residues" evidence="1">
    <location>
        <begin position="211"/>
        <end position="225"/>
    </location>
</feature>
<name>A0A9W6NKL6_9ACTN</name>
<dbReference type="Proteomes" id="UP001143480">
    <property type="component" value="Unassembled WGS sequence"/>
</dbReference>
<evidence type="ECO:0000313" key="4">
    <source>
        <dbReference type="Proteomes" id="UP001143480"/>
    </source>
</evidence>
<protein>
    <recommendedName>
        <fullName evidence="2">AAA+ ATPase domain-containing protein</fullName>
    </recommendedName>
</protein>
<comment type="caution">
    <text evidence="3">The sequence shown here is derived from an EMBL/GenBank/DDBJ whole genome shotgun (WGS) entry which is preliminary data.</text>
</comment>
<dbReference type="InterPro" id="IPR027417">
    <property type="entry name" value="P-loop_NTPase"/>
</dbReference>